<keyword evidence="3" id="KW-0255">Endonuclease</keyword>
<feature type="domain" description="Endoribonuclease YicC-like C-terminal" evidence="8">
    <location>
        <begin position="179"/>
        <end position="289"/>
    </location>
</feature>
<dbReference type="InterPro" id="IPR013551">
    <property type="entry name" value="YicC-like_C"/>
</dbReference>
<organism evidence="9 10">
    <name type="scientific">Cerina litoralis</name>
    <dbReference type="NCBI Taxonomy" id="2874477"/>
    <lineage>
        <taxon>Bacteria</taxon>
        <taxon>Pseudomonadati</taxon>
        <taxon>Bacteroidota</taxon>
        <taxon>Flavobacteriia</taxon>
        <taxon>Flavobacteriales</taxon>
        <taxon>Flavobacteriaceae</taxon>
        <taxon>Cerina</taxon>
    </lineage>
</organism>
<evidence type="ECO:0000259" key="8">
    <source>
        <dbReference type="Pfam" id="PF08340"/>
    </source>
</evidence>
<evidence type="ECO:0000256" key="4">
    <source>
        <dbReference type="ARBA" id="ARBA00022801"/>
    </source>
</evidence>
<dbReference type="Proteomes" id="UP001200642">
    <property type="component" value="Unassembled WGS sequence"/>
</dbReference>
<keyword evidence="10" id="KW-1185">Reference proteome</keyword>
<reference evidence="9" key="1">
    <citation type="submission" date="2023-02" db="EMBL/GenBank/DDBJ databases">
        <title>Genome of Flavobacteriaceae gen. nov. sp. strain F89.</title>
        <authorList>
            <person name="Wang Y."/>
        </authorList>
    </citation>
    <scope>NUCLEOTIDE SEQUENCE</scope>
    <source>
        <strain evidence="9">F89</strain>
    </source>
</reference>
<evidence type="ECO:0000256" key="1">
    <source>
        <dbReference type="ARBA" id="ARBA00001968"/>
    </source>
</evidence>
<keyword evidence="4" id="KW-0378">Hydrolase</keyword>
<feature type="domain" description="Endoribonuclease YicC-like N-terminal" evidence="7">
    <location>
        <begin position="2"/>
        <end position="156"/>
    </location>
</feature>
<dbReference type="InterPro" id="IPR013527">
    <property type="entry name" value="YicC-like_N"/>
</dbReference>
<comment type="similarity">
    <text evidence="5">Belongs to the YicC/YloC family.</text>
</comment>
<dbReference type="PANTHER" id="PTHR30636">
    <property type="entry name" value="UPF0701 PROTEIN YICC"/>
    <property type="match status" value="1"/>
</dbReference>
<evidence type="ECO:0000313" key="10">
    <source>
        <dbReference type="Proteomes" id="UP001200642"/>
    </source>
</evidence>
<dbReference type="NCBIfam" id="TIGR00255">
    <property type="entry name" value="YicC/YloC family endoribonuclease"/>
    <property type="match status" value="1"/>
</dbReference>
<sequence length="290" mass="33444">MIQSMTGFGKSVVQLPTKKITIEIKSLNSKSLDLNARLPSTYREKELEMRKIIANAMVRGKIDFNLYVENTGAESQSVINVDVVKQYMTQLGAIVTDNCRDGDELRLLDMAVRLPDALKTEREDIDEEEFKTILETLQKALKEINIFRVEEGQMMERDFLERIGNLKNLLVKVEEMDVGRLSAVRERLEKAVDDLKVNIDANRFEQELIYYLEKYDITEEKVRLANHLQYFISTLKSRDSNGKKLGFISQEMGREINTIGSKANDAPMQQLVVQMKDELEKIKEQMLNVL</sequence>
<dbReference type="GO" id="GO:0004521">
    <property type="term" value="F:RNA endonuclease activity"/>
    <property type="evidence" value="ECO:0007669"/>
    <property type="project" value="InterPro"/>
</dbReference>
<gene>
    <name evidence="9" type="ORF">K8352_00150</name>
</gene>
<dbReference type="AlphaFoldDB" id="A0AAE3JMU4"/>
<dbReference type="GO" id="GO:0016787">
    <property type="term" value="F:hydrolase activity"/>
    <property type="evidence" value="ECO:0007669"/>
    <property type="project" value="UniProtKB-KW"/>
</dbReference>
<feature type="coiled-coil region" evidence="6">
    <location>
        <begin position="178"/>
        <end position="205"/>
    </location>
</feature>
<dbReference type="InterPro" id="IPR005229">
    <property type="entry name" value="YicC/YloC-like"/>
</dbReference>
<accession>A0AAE3JMU4</accession>
<dbReference type="EMBL" id="JAIRBC010000001">
    <property type="protein sequence ID" value="MCG2459151.1"/>
    <property type="molecule type" value="Genomic_DNA"/>
</dbReference>
<evidence type="ECO:0000313" key="9">
    <source>
        <dbReference type="EMBL" id="MCG2459151.1"/>
    </source>
</evidence>
<evidence type="ECO:0000259" key="7">
    <source>
        <dbReference type="Pfam" id="PF03755"/>
    </source>
</evidence>
<dbReference type="Pfam" id="PF03755">
    <property type="entry name" value="YicC-like_N"/>
    <property type="match status" value="1"/>
</dbReference>
<keyword evidence="2" id="KW-0540">Nuclease</keyword>
<dbReference type="PANTHER" id="PTHR30636:SF3">
    <property type="entry name" value="UPF0701 PROTEIN YICC"/>
    <property type="match status" value="1"/>
</dbReference>
<evidence type="ECO:0000256" key="6">
    <source>
        <dbReference type="SAM" id="Coils"/>
    </source>
</evidence>
<evidence type="ECO:0000256" key="3">
    <source>
        <dbReference type="ARBA" id="ARBA00022759"/>
    </source>
</evidence>
<dbReference type="RefSeq" id="WP_317900303.1">
    <property type="nucleotide sequence ID" value="NZ_JAIRBC010000001.1"/>
</dbReference>
<comment type="caution">
    <text evidence="9">The sequence shown here is derived from an EMBL/GenBank/DDBJ whole genome shotgun (WGS) entry which is preliminary data.</text>
</comment>
<dbReference type="Pfam" id="PF08340">
    <property type="entry name" value="YicC-like_C"/>
    <property type="match status" value="1"/>
</dbReference>
<evidence type="ECO:0000256" key="5">
    <source>
        <dbReference type="ARBA" id="ARBA00035648"/>
    </source>
</evidence>
<comment type="cofactor">
    <cofactor evidence="1">
        <name>a divalent metal cation</name>
        <dbReference type="ChEBI" id="CHEBI:60240"/>
    </cofactor>
</comment>
<evidence type="ECO:0000256" key="2">
    <source>
        <dbReference type="ARBA" id="ARBA00022722"/>
    </source>
</evidence>
<proteinExistence type="inferred from homology"/>
<keyword evidence="6" id="KW-0175">Coiled coil</keyword>
<name>A0AAE3JMU4_9FLAO</name>
<protein>
    <submittedName>
        <fullName evidence="9">YicC family protein</fullName>
    </submittedName>
</protein>